<dbReference type="SUPFAM" id="SSF54593">
    <property type="entry name" value="Glyoxalase/Bleomycin resistance protein/Dihydroxybiphenyl dioxygenase"/>
    <property type="match status" value="1"/>
</dbReference>
<protein>
    <submittedName>
        <fullName evidence="3">Glyoxalase superfamily protein</fullName>
    </submittedName>
</protein>
<sequence length="137" mass="15001">MPAEQDVPREQAVPVWRVCDAAAAVRWYARLGFVQQEEKRFEPGPSVFTEITRGHARLCLSEHEGDARPDTPVYPRVAGLEAGWHPAGWCGRSRRRNAQGGGGGSAGPGVQPVSAGRLVDRRLLGDRQRPRTGTRHA</sequence>
<dbReference type="EMBL" id="JBHSPC010000036">
    <property type="protein sequence ID" value="MFC5671107.1"/>
    <property type="molecule type" value="Genomic_DNA"/>
</dbReference>
<dbReference type="InterPro" id="IPR000335">
    <property type="entry name" value="Bleomycin-R"/>
</dbReference>
<feature type="region of interest" description="Disordered" evidence="2">
    <location>
        <begin position="88"/>
        <end position="137"/>
    </location>
</feature>
<evidence type="ECO:0000256" key="2">
    <source>
        <dbReference type="SAM" id="MobiDB-lite"/>
    </source>
</evidence>
<evidence type="ECO:0000313" key="4">
    <source>
        <dbReference type="Proteomes" id="UP001596183"/>
    </source>
</evidence>
<comment type="caution">
    <text evidence="3">The sequence shown here is derived from an EMBL/GenBank/DDBJ whole genome shotgun (WGS) entry which is preliminary data.</text>
</comment>
<organism evidence="3 4">
    <name type="scientific">Streptomyces incanus</name>
    <dbReference type="NCBI Taxonomy" id="887453"/>
    <lineage>
        <taxon>Bacteria</taxon>
        <taxon>Bacillati</taxon>
        <taxon>Actinomycetota</taxon>
        <taxon>Actinomycetes</taxon>
        <taxon>Kitasatosporales</taxon>
        <taxon>Streptomycetaceae</taxon>
        <taxon>Streptomyces</taxon>
    </lineage>
</organism>
<feature type="compositionally biased region" description="Low complexity" evidence="2">
    <location>
        <begin position="108"/>
        <end position="117"/>
    </location>
</feature>
<reference evidence="4" key="1">
    <citation type="journal article" date="2019" name="Int. J. Syst. Evol. Microbiol.">
        <title>The Global Catalogue of Microorganisms (GCM) 10K type strain sequencing project: providing services to taxonomists for standard genome sequencing and annotation.</title>
        <authorList>
            <consortium name="The Broad Institute Genomics Platform"/>
            <consortium name="The Broad Institute Genome Sequencing Center for Infectious Disease"/>
            <person name="Wu L."/>
            <person name="Ma J."/>
        </authorList>
    </citation>
    <scope>NUCLEOTIDE SEQUENCE [LARGE SCALE GENOMIC DNA]</scope>
    <source>
        <strain evidence="4">JCM 13852</strain>
    </source>
</reference>
<dbReference type="Proteomes" id="UP001596183">
    <property type="component" value="Unassembled WGS sequence"/>
</dbReference>
<keyword evidence="4" id="KW-1185">Reference proteome</keyword>
<gene>
    <name evidence="3" type="ORF">ACFP2V_13560</name>
</gene>
<name>A0ABW0XKI6_9ACTN</name>
<dbReference type="Pfam" id="PF19581">
    <property type="entry name" value="Glyoxalase_7"/>
    <property type="match status" value="1"/>
</dbReference>
<feature type="compositionally biased region" description="Basic and acidic residues" evidence="2">
    <location>
        <begin position="118"/>
        <end position="129"/>
    </location>
</feature>
<evidence type="ECO:0000256" key="1">
    <source>
        <dbReference type="ARBA" id="ARBA00023251"/>
    </source>
</evidence>
<evidence type="ECO:0000313" key="3">
    <source>
        <dbReference type="EMBL" id="MFC5671107.1"/>
    </source>
</evidence>
<dbReference type="Gene3D" id="3.10.180.10">
    <property type="entry name" value="2,3-Dihydroxybiphenyl 1,2-Dioxygenase, domain 1"/>
    <property type="match status" value="1"/>
</dbReference>
<proteinExistence type="predicted"/>
<keyword evidence="1" id="KW-0046">Antibiotic resistance</keyword>
<accession>A0ABW0XKI6</accession>
<dbReference type="RefSeq" id="WP_381210981.1">
    <property type="nucleotide sequence ID" value="NZ_JBHSPC010000036.1"/>
</dbReference>
<dbReference type="InterPro" id="IPR029068">
    <property type="entry name" value="Glyas_Bleomycin-R_OHBP_Dase"/>
</dbReference>